<dbReference type="Pfam" id="PF01076">
    <property type="entry name" value="Mob_Pre"/>
    <property type="match status" value="1"/>
</dbReference>
<feature type="compositionally biased region" description="Basic and acidic residues" evidence="3">
    <location>
        <begin position="399"/>
        <end position="409"/>
    </location>
</feature>
<dbReference type="GO" id="GO:0003677">
    <property type="term" value="F:DNA binding"/>
    <property type="evidence" value="ECO:0007669"/>
    <property type="project" value="InterPro"/>
</dbReference>
<feature type="region of interest" description="Disordered" evidence="3">
    <location>
        <begin position="399"/>
        <end position="422"/>
    </location>
</feature>
<feature type="coiled-coil region" evidence="2">
    <location>
        <begin position="346"/>
        <end position="373"/>
    </location>
</feature>
<comment type="similarity">
    <text evidence="1">Belongs to the plasmid mobilization pre family.</text>
</comment>
<evidence type="ECO:0000313" key="4">
    <source>
        <dbReference type="EMBL" id="PDX72162.1"/>
    </source>
</evidence>
<dbReference type="RefSeq" id="WP_097783374.1">
    <property type="nucleotide sequence ID" value="NZ_NMTV01000055.1"/>
</dbReference>
<evidence type="ECO:0000313" key="5">
    <source>
        <dbReference type="Proteomes" id="UP000219901"/>
    </source>
</evidence>
<dbReference type="CDD" id="cd17242">
    <property type="entry name" value="MobM_relaxase"/>
    <property type="match status" value="1"/>
</dbReference>
<reference evidence="4 5" key="1">
    <citation type="journal article" date="2017" name="Front. Microbiol.">
        <title>New Insights into the Diversity of the Genus Faecalibacterium.</title>
        <authorList>
            <person name="Benevides L."/>
            <person name="Burman S."/>
            <person name="Martin R."/>
            <person name="Robert V."/>
            <person name="Thomas M."/>
            <person name="Miquel S."/>
            <person name="Chain F."/>
            <person name="Sokol H."/>
            <person name="Bermudez-Humaran L.G."/>
            <person name="Morrison M."/>
            <person name="Langella P."/>
            <person name="Azevedo V.A."/>
            <person name="Chatel J.M."/>
            <person name="Soares S."/>
        </authorList>
    </citation>
    <scope>NUCLEOTIDE SEQUENCE [LARGE SCALE GENOMIC DNA]</scope>
    <source>
        <strain evidence="4 5">CNCM I 4546</strain>
    </source>
</reference>
<comment type="caution">
    <text evidence="4">The sequence shown here is derived from an EMBL/GenBank/DDBJ whole genome shotgun (WGS) entry which is preliminary data.</text>
</comment>
<dbReference type="AlphaFoldDB" id="A0A2A6ZZF6"/>
<protein>
    <submittedName>
        <fullName evidence="4">Plasmid recombination enzyme</fullName>
    </submittedName>
</protein>
<keyword evidence="2" id="KW-0175">Coiled coil</keyword>
<evidence type="ECO:0000256" key="1">
    <source>
        <dbReference type="ARBA" id="ARBA00010657"/>
    </source>
</evidence>
<dbReference type="Gene3D" id="3.30.930.30">
    <property type="match status" value="1"/>
</dbReference>
<feature type="coiled-coil region" evidence="2">
    <location>
        <begin position="248"/>
        <end position="282"/>
    </location>
</feature>
<evidence type="ECO:0000256" key="3">
    <source>
        <dbReference type="SAM" id="MobiDB-lite"/>
    </source>
</evidence>
<evidence type="ECO:0000256" key="2">
    <source>
        <dbReference type="SAM" id="Coils"/>
    </source>
</evidence>
<gene>
    <name evidence="4" type="ORF">CGS55_09690</name>
</gene>
<dbReference type="Proteomes" id="UP000219901">
    <property type="component" value="Unassembled WGS sequence"/>
</dbReference>
<name>A0A2A6ZZF6_9FIRM</name>
<organism evidence="4 5">
    <name type="scientific">Faecalibacterium prausnitzii</name>
    <dbReference type="NCBI Taxonomy" id="853"/>
    <lineage>
        <taxon>Bacteria</taxon>
        <taxon>Bacillati</taxon>
        <taxon>Bacillota</taxon>
        <taxon>Clostridia</taxon>
        <taxon>Eubacteriales</taxon>
        <taxon>Oscillospiraceae</taxon>
        <taxon>Faecalibacterium</taxon>
    </lineage>
</organism>
<sequence>MTEGNFSVVRVDKITASGAQKVERHNERKNESYGNINVDLERSPLNVHFKDTGGLTYNELFQKLIDEGKISTRGQKEGATIFNELVIDVNTRYFEERGGYEYARAFYEEAYRFACGIYGEENIVSAVMHADEINKAVSEQMGKPVYHYHLHIVAIPTVRKEIRWSKRCKDEALRGTVKEVINQVSHSKKWKNNVPVLDENGKQEVNKYGKPVFRKSYSVLQDQLFEHMTAAGFTGFERGELGSTVEHLEGLDFQIEKDKERLAQTEQKVNEKKKELAEVSGEVKIKQKVAATYGEIDALGSKGITGKYTVTKQELDSLKSLAKEGVSSRSEIHDLKRSVSYYQRQAMDLSSRLSNVKERLREVTEKYEKLVEVTKPYLMALQHFPDKVKEFFDRLFPPRERAEEREAPKPARKPKTRDDWAR</sequence>
<accession>A0A2A6ZZF6</accession>
<proteinExistence type="inferred from homology"/>
<dbReference type="GO" id="GO:0006310">
    <property type="term" value="P:DNA recombination"/>
    <property type="evidence" value="ECO:0007669"/>
    <property type="project" value="InterPro"/>
</dbReference>
<dbReference type="InterPro" id="IPR001668">
    <property type="entry name" value="Mob_Pre"/>
</dbReference>
<dbReference type="EMBL" id="NMTV01000055">
    <property type="protein sequence ID" value="PDX72162.1"/>
    <property type="molecule type" value="Genomic_DNA"/>
</dbReference>